<dbReference type="GO" id="GO:0005506">
    <property type="term" value="F:iron ion binding"/>
    <property type="evidence" value="ECO:0007669"/>
    <property type="project" value="InterPro"/>
</dbReference>
<dbReference type="PANTHER" id="PTHR43756:SF5">
    <property type="entry name" value="CHOLINE MONOOXYGENASE, CHLOROPLASTIC"/>
    <property type="match status" value="1"/>
</dbReference>
<evidence type="ECO:0000256" key="6">
    <source>
        <dbReference type="ARBA" id="ARBA00023014"/>
    </source>
</evidence>
<evidence type="ECO:0000256" key="2">
    <source>
        <dbReference type="ARBA" id="ARBA00022714"/>
    </source>
</evidence>
<dbReference type="Gene3D" id="3.90.380.10">
    <property type="entry name" value="Naphthalene 1,2-dioxygenase Alpha Subunit, Chain A, domain 1"/>
    <property type="match status" value="2"/>
</dbReference>
<keyword evidence="4" id="KW-0560">Oxidoreductase</keyword>
<dbReference type="InterPro" id="IPR015879">
    <property type="entry name" value="Ring_hydroxy_dOase_asu_C_dom"/>
</dbReference>
<name>V4Q0D2_9CAUL</name>
<keyword evidence="5" id="KW-0408">Iron</keyword>
<dbReference type="Pfam" id="PF00848">
    <property type="entry name" value="Ring_hydroxyl_A"/>
    <property type="match status" value="1"/>
</dbReference>
<dbReference type="AlphaFoldDB" id="V4Q0D2"/>
<dbReference type="Proteomes" id="UP000017837">
    <property type="component" value="Unassembled WGS sequence"/>
</dbReference>
<dbReference type="PRINTS" id="PR00090">
    <property type="entry name" value="RNGDIOXGNASE"/>
</dbReference>
<gene>
    <name evidence="8" type="ORF">ABENE_02970</name>
</gene>
<comment type="caution">
    <text evidence="8">The sequence shown here is derived from an EMBL/GenBank/DDBJ whole genome shotgun (WGS) entry which is preliminary data.</text>
</comment>
<dbReference type="eggNOG" id="COG4638">
    <property type="taxonomic scope" value="Bacteria"/>
</dbReference>
<dbReference type="PANTHER" id="PTHR43756">
    <property type="entry name" value="CHOLINE MONOOXYGENASE, CHLOROPLASTIC"/>
    <property type="match status" value="1"/>
</dbReference>
<evidence type="ECO:0000313" key="8">
    <source>
        <dbReference type="EMBL" id="ESQ94066.1"/>
    </source>
</evidence>
<dbReference type="InterPro" id="IPR017941">
    <property type="entry name" value="Rieske_2Fe-2S"/>
</dbReference>
<dbReference type="GO" id="GO:0016491">
    <property type="term" value="F:oxidoreductase activity"/>
    <property type="evidence" value="ECO:0007669"/>
    <property type="project" value="UniProtKB-KW"/>
</dbReference>
<keyword evidence="6" id="KW-0411">Iron-sulfur</keyword>
<evidence type="ECO:0000256" key="5">
    <source>
        <dbReference type="ARBA" id="ARBA00023004"/>
    </source>
</evidence>
<evidence type="ECO:0000256" key="4">
    <source>
        <dbReference type="ARBA" id="ARBA00023002"/>
    </source>
</evidence>
<evidence type="ECO:0000256" key="3">
    <source>
        <dbReference type="ARBA" id="ARBA00022723"/>
    </source>
</evidence>
<accession>V4Q0D2</accession>
<dbReference type="EMBL" id="AWGB01000005">
    <property type="protein sequence ID" value="ESQ94066.1"/>
    <property type="molecule type" value="Genomic_DNA"/>
</dbReference>
<dbReference type="CDD" id="cd03469">
    <property type="entry name" value="Rieske_RO_Alpha_N"/>
    <property type="match status" value="1"/>
</dbReference>
<reference evidence="8 9" key="1">
    <citation type="journal article" date="2014" name="Nature">
        <title>Sequential evolution of bacterial morphology by co-option of a developmental regulator.</title>
        <authorList>
            <person name="Jiang C."/>
            <person name="Brown P.J."/>
            <person name="Ducret A."/>
            <person name="Brun Y.V."/>
        </authorList>
    </citation>
    <scope>NUCLEOTIDE SEQUENCE [LARGE SCALE GENOMIC DNA]</scope>
    <source>
        <strain evidence="8 9">DSM 16100</strain>
    </source>
</reference>
<dbReference type="OrthoDB" id="7456916at2"/>
<organism evidence="8 9">
    <name type="scientific">Asticcacaulis benevestitus DSM 16100 = ATCC BAA-896</name>
    <dbReference type="NCBI Taxonomy" id="1121022"/>
    <lineage>
        <taxon>Bacteria</taxon>
        <taxon>Pseudomonadati</taxon>
        <taxon>Pseudomonadota</taxon>
        <taxon>Alphaproteobacteria</taxon>
        <taxon>Caulobacterales</taxon>
        <taxon>Caulobacteraceae</taxon>
        <taxon>Asticcacaulis</taxon>
    </lineage>
</organism>
<evidence type="ECO:0000259" key="7">
    <source>
        <dbReference type="PROSITE" id="PS51296"/>
    </source>
</evidence>
<sequence length="345" mass="38820">MDTTDTPPKQKAPVTAPATWYADPACWPTERKHIFANNWQFLTHESALPNARDWRADTLAGYPVIIVRGDDGALRAFHNVCRHRAGPLVREDAGTCDGALTCQYHGWRYTLDGRLRAARDFGAASDFDPRDFGLFPVRLHIWRGLVFAGIGDDLPDLLSQMAPLDARLGDADWSGLRVGLRRTHLLECNWKTYVENYLEGYHVPAMHPTLDAEIICEQYKVTVDGKVVLHDAPPKSPDAVYDGLWGWVWPNIGINVYNRGLMIERMSPVGHKQTQLDYLYLTPDGEPVPDATLAMSDQVTAEDKWIVEKVQDNLNAGVYETGRLSPKHEIAVAAFQQWVGEFLTR</sequence>
<evidence type="ECO:0000256" key="1">
    <source>
        <dbReference type="ARBA" id="ARBA00001962"/>
    </source>
</evidence>
<dbReference type="SUPFAM" id="SSF50022">
    <property type="entry name" value="ISP domain"/>
    <property type="match status" value="1"/>
</dbReference>
<feature type="domain" description="Rieske" evidence="7">
    <location>
        <begin position="39"/>
        <end position="148"/>
    </location>
</feature>
<dbReference type="GO" id="GO:0051537">
    <property type="term" value="F:2 iron, 2 sulfur cluster binding"/>
    <property type="evidence" value="ECO:0007669"/>
    <property type="project" value="UniProtKB-KW"/>
</dbReference>
<dbReference type="SUPFAM" id="SSF55961">
    <property type="entry name" value="Bet v1-like"/>
    <property type="match status" value="1"/>
</dbReference>
<proteinExistence type="predicted"/>
<dbReference type="Pfam" id="PF00355">
    <property type="entry name" value="Rieske"/>
    <property type="match status" value="1"/>
</dbReference>
<dbReference type="Gene3D" id="2.102.10.10">
    <property type="entry name" value="Rieske [2Fe-2S] iron-sulphur domain"/>
    <property type="match status" value="1"/>
</dbReference>
<dbReference type="RefSeq" id="WP_018081439.1">
    <property type="nucleotide sequence ID" value="NZ_AQWM01000005.1"/>
</dbReference>
<dbReference type="InterPro" id="IPR001663">
    <property type="entry name" value="Rng_hydr_dOase-A"/>
</dbReference>
<comment type="cofactor">
    <cofactor evidence="1">
        <name>Fe cation</name>
        <dbReference type="ChEBI" id="CHEBI:24875"/>
    </cofactor>
</comment>
<keyword evidence="9" id="KW-1185">Reference proteome</keyword>
<dbReference type="PATRIC" id="fig|1121022.4.peg.589"/>
<keyword evidence="3" id="KW-0479">Metal-binding</keyword>
<protein>
    <recommendedName>
        <fullName evidence="7">Rieske domain-containing protein</fullName>
    </recommendedName>
</protein>
<dbReference type="PROSITE" id="PS51296">
    <property type="entry name" value="RIESKE"/>
    <property type="match status" value="1"/>
</dbReference>
<dbReference type="InterPro" id="IPR036922">
    <property type="entry name" value="Rieske_2Fe-2S_sf"/>
</dbReference>
<dbReference type="STRING" id="1121022.GCA_000376105_01773"/>
<keyword evidence="2" id="KW-0001">2Fe-2S</keyword>
<evidence type="ECO:0000313" key="9">
    <source>
        <dbReference type="Proteomes" id="UP000017837"/>
    </source>
</evidence>